<evidence type="ECO:0000313" key="2">
    <source>
        <dbReference type="EMBL" id="ONN27804.1"/>
    </source>
</evidence>
<protein>
    <submittedName>
        <fullName evidence="2">Uncharacterized protein</fullName>
    </submittedName>
</protein>
<keyword evidence="1" id="KW-1133">Transmembrane helix</keyword>
<feature type="transmembrane region" description="Helical" evidence="1">
    <location>
        <begin position="5"/>
        <end position="24"/>
    </location>
</feature>
<proteinExistence type="predicted"/>
<keyword evidence="3" id="KW-1185">Reference proteome</keyword>
<sequence>MKKTVILLMMVSISLFAIEFYGSWNFTFDGTDNSFYSIGIGFPISMNNNTEFGFSMQYLMNSFSFENYGKYIRKTSFGEFAIYGKGGAILGFSLDSLGYVVLAGVRYYFKSFFVSFSYSVLYVKEEKIQTIPIEIGYRF</sequence>
<dbReference type="EMBL" id="LBFC01000006">
    <property type="protein sequence ID" value="ONN27804.1"/>
    <property type="molecule type" value="Genomic_DNA"/>
</dbReference>
<feature type="transmembrane region" description="Helical" evidence="1">
    <location>
        <begin position="88"/>
        <end position="109"/>
    </location>
</feature>
<organism evidence="2 3">
    <name type="scientific">Thermosipho affectus</name>
    <dbReference type="NCBI Taxonomy" id="660294"/>
    <lineage>
        <taxon>Bacteria</taxon>
        <taxon>Thermotogati</taxon>
        <taxon>Thermotogota</taxon>
        <taxon>Thermotogae</taxon>
        <taxon>Thermotogales</taxon>
        <taxon>Fervidobacteriaceae</taxon>
        <taxon>Thermosipho</taxon>
    </lineage>
</organism>
<evidence type="ECO:0000256" key="1">
    <source>
        <dbReference type="SAM" id="Phobius"/>
    </source>
</evidence>
<comment type="caution">
    <text evidence="2">The sequence shown here is derived from an EMBL/GenBank/DDBJ whole genome shotgun (WGS) entry which is preliminary data.</text>
</comment>
<accession>A0ABX3IKU7</accession>
<reference evidence="2 3" key="1">
    <citation type="submission" date="2015-06" db="EMBL/GenBank/DDBJ databases">
        <title>Genome sequencing of Thermotogales isolates from hydrothermal vents.</title>
        <authorList>
            <person name="Haverkamp T.H."/>
            <person name="Kublanov I.V."/>
            <person name="Nesbo C.L."/>
        </authorList>
    </citation>
    <scope>NUCLEOTIDE SEQUENCE [LARGE SCALE GENOMIC DNA]</scope>
    <source>
        <strain evidence="3">ik275mar</strain>
    </source>
</reference>
<name>A0ABX3IKU7_9BACT</name>
<keyword evidence="1" id="KW-0472">Membrane</keyword>
<dbReference type="Proteomes" id="UP000242616">
    <property type="component" value="Unassembled WGS sequence"/>
</dbReference>
<evidence type="ECO:0000313" key="3">
    <source>
        <dbReference type="Proteomes" id="UP000242616"/>
    </source>
</evidence>
<dbReference type="RefSeq" id="WP_077197921.1">
    <property type="nucleotide sequence ID" value="NZ_LBFC01000006.1"/>
</dbReference>
<gene>
    <name evidence="2" type="ORF">XJ44_02225</name>
</gene>
<keyword evidence="1" id="KW-0812">Transmembrane</keyword>